<organism evidence="2 3">
    <name type="scientific">Pseudomonas eucalypticola</name>
    <dbReference type="NCBI Taxonomy" id="2599595"/>
    <lineage>
        <taxon>Bacteria</taxon>
        <taxon>Pseudomonadati</taxon>
        <taxon>Pseudomonadota</taxon>
        <taxon>Gammaproteobacteria</taxon>
        <taxon>Pseudomonadales</taxon>
        <taxon>Pseudomonadaceae</taxon>
        <taxon>Pseudomonas</taxon>
    </lineage>
</organism>
<accession>A0A7D5D580</accession>
<dbReference type="AlphaFoldDB" id="A0A7D5D580"/>
<keyword evidence="1" id="KW-1133">Transmembrane helix</keyword>
<keyword evidence="1" id="KW-0472">Membrane</keyword>
<feature type="transmembrane region" description="Helical" evidence="1">
    <location>
        <begin position="6"/>
        <end position="24"/>
    </location>
</feature>
<evidence type="ECO:0000313" key="2">
    <source>
        <dbReference type="EMBL" id="QKZ03479.1"/>
    </source>
</evidence>
<proteinExistence type="predicted"/>
<dbReference type="RefSeq" id="WP_176570071.1">
    <property type="nucleotide sequence ID" value="NZ_CP056030.1"/>
</dbReference>
<dbReference type="Proteomes" id="UP000509568">
    <property type="component" value="Chromosome"/>
</dbReference>
<dbReference type="EMBL" id="CP056030">
    <property type="protein sequence ID" value="QKZ03479.1"/>
    <property type="molecule type" value="Genomic_DNA"/>
</dbReference>
<keyword evidence="3" id="KW-1185">Reference proteome</keyword>
<dbReference type="KEGG" id="pez:HWQ56_06615"/>
<protein>
    <submittedName>
        <fullName evidence="2">Uncharacterized protein</fullName>
    </submittedName>
</protein>
<sequence length="55" mass="6161">MDDFTLLLMQVMASLGLLTVGFSLRERDLGVLMIWFGMLCLLGIVLYKILVRIGA</sequence>
<gene>
    <name evidence="2" type="ORF">HWQ56_06615</name>
</gene>
<name>A0A7D5D580_9PSED</name>
<evidence type="ECO:0000256" key="1">
    <source>
        <dbReference type="SAM" id="Phobius"/>
    </source>
</evidence>
<feature type="transmembrane region" description="Helical" evidence="1">
    <location>
        <begin position="31"/>
        <end position="50"/>
    </location>
</feature>
<evidence type="ECO:0000313" key="3">
    <source>
        <dbReference type="Proteomes" id="UP000509568"/>
    </source>
</evidence>
<reference evidence="2 3" key="1">
    <citation type="submission" date="2020-06" db="EMBL/GenBank/DDBJ databases">
        <title>Pseudomonas eucalypticola sp. nov., an endophyte of Eucalyptus dunnii leaves with biocontrol ability of eucalyptus leaf blight.</title>
        <authorList>
            <person name="Liu Y."/>
            <person name="Song Z."/>
            <person name="Zeng H."/>
            <person name="Lu M."/>
            <person name="Wang X."/>
            <person name="Lian X."/>
            <person name="Zhang Q."/>
        </authorList>
    </citation>
    <scope>NUCLEOTIDE SEQUENCE [LARGE SCALE GENOMIC DNA]</scope>
    <source>
        <strain evidence="2 3">NP-1</strain>
    </source>
</reference>
<keyword evidence="1" id="KW-0812">Transmembrane</keyword>